<evidence type="ECO:0000313" key="3">
    <source>
        <dbReference type="Proteomes" id="UP000766486"/>
    </source>
</evidence>
<keyword evidence="1" id="KW-0472">Membrane</keyword>
<organism evidence="2 3">
    <name type="scientific">Bionectria ochroleuca</name>
    <name type="common">Gliocladium roseum</name>
    <dbReference type="NCBI Taxonomy" id="29856"/>
    <lineage>
        <taxon>Eukaryota</taxon>
        <taxon>Fungi</taxon>
        <taxon>Dikarya</taxon>
        <taxon>Ascomycota</taxon>
        <taxon>Pezizomycotina</taxon>
        <taxon>Sordariomycetes</taxon>
        <taxon>Hypocreomycetidae</taxon>
        <taxon>Hypocreales</taxon>
        <taxon>Bionectriaceae</taxon>
        <taxon>Clonostachys</taxon>
    </lineage>
</organism>
<evidence type="ECO:0000256" key="1">
    <source>
        <dbReference type="SAM" id="Phobius"/>
    </source>
</evidence>
<protein>
    <submittedName>
        <fullName evidence="2">Uncharacterized protein</fullName>
    </submittedName>
</protein>
<comment type="caution">
    <text evidence="2">The sequence shown here is derived from an EMBL/GenBank/DDBJ whole genome shotgun (WGS) entry which is preliminary data.</text>
</comment>
<proteinExistence type="predicted"/>
<accession>A0ABY6U850</accession>
<keyword evidence="1" id="KW-0812">Transmembrane</keyword>
<evidence type="ECO:0000313" key="2">
    <source>
        <dbReference type="EMBL" id="VUC27250.1"/>
    </source>
</evidence>
<keyword evidence="3" id="KW-1185">Reference proteome</keyword>
<name>A0ABY6U850_BIOOC</name>
<feature type="transmembrane region" description="Helical" evidence="1">
    <location>
        <begin position="31"/>
        <end position="53"/>
    </location>
</feature>
<keyword evidence="1" id="KW-1133">Transmembrane helix</keyword>
<gene>
    <name evidence="2" type="ORF">CLO192961_LOCUS208362</name>
</gene>
<reference evidence="2 3" key="1">
    <citation type="submission" date="2019-06" db="EMBL/GenBank/DDBJ databases">
        <authorList>
            <person name="Broberg M."/>
        </authorList>
    </citation>
    <scope>NUCLEOTIDE SEQUENCE [LARGE SCALE GENOMIC DNA]</scope>
</reference>
<dbReference type="EMBL" id="CABFNS010000767">
    <property type="protein sequence ID" value="VUC27250.1"/>
    <property type="molecule type" value="Genomic_DNA"/>
</dbReference>
<sequence length="73" mass="8142">MDCLAGYHRQFLAINCDPTYAHADMGLTSEAIVAIVTLIANLPTVLVLFWGLWKKLKHRQNPRFGKNSSLSAL</sequence>
<dbReference type="Proteomes" id="UP000766486">
    <property type="component" value="Unassembled WGS sequence"/>
</dbReference>